<sequence length="280" mass="30199">MGWADPKGMRSRMSAAADDIRADAGQPVIEVRDVTVRFGGVLALDGVSFDIRAGAILGLIGPNGAGKTTLFNCLSRLYTPSSGDIRLLGRTILRQPAHKMAGMGIGRTFQNVASFHNLTVRDNVRVGAHSASRSNVASDALRLPSARRSEREIDRAAQELIDWLELGEVADRLVAGLPFGWQKRVELARAMAAKPKLLLLDEPAGGLNHDEVQELGGLILKVRDEGDVTVLLVEHHMGLVMSVSDRVVVLNFGRKIAEGTPEEMQKHPEVISAYLGGGDE</sequence>
<comment type="caution">
    <text evidence="5">The sequence shown here is derived from an EMBL/GenBank/DDBJ whole genome shotgun (WGS) entry which is preliminary data.</text>
</comment>
<evidence type="ECO:0000256" key="1">
    <source>
        <dbReference type="ARBA" id="ARBA00022448"/>
    </source>
</evidence>
<dbReference type="FunFam" id="3.40.50.300:FF:000421">
    <property type="entry name" value="Branched-chain amino acid ABC transporter ATP-binding protein"/>
    <property type="match status" value="1"/>
</dbReference>
<keyword evidence="2" id="KW-0547">Nucleotide-binding</keyword>
<keyword evidence="1" id="KW-0813">Transport</keyword>
<dbReference type="GO" id="GO:0016887">
    <property type="term" value="F:ATP hydrolysis activity"/>
    <property type="evidence" value="ECO:0007669"/>
    <property type="project" value="InterPro"/>
</dbReference>
<dbReference type="SUPFAM" id="SSF52540">
    <property type="entry name" value="P-loop containing nucleoside triphosphate hydrolases"/>
    <property type="match status" value="1"/>
</dbReference>
<evidence type="ECO:0000256" key="2">
    <source>
        <dbReference type="ARBA" id="ARBA00022741"/>
    </source>
</evidence>
<feature type="domain" description="ABC transporter" evidence="4">
    <location>
        <begin position="29"/>
        <end position="277"/>
    </location>
</feature>
<dbReference type="SMART" id="SM00382">
    <property type="entry name" value="AAA"/>
    <property type="match status" value="1"/>
</dbReference>
<evidence type="ECO:0000313" key="6">
    <source>
        <dbReference type="Proteomes" id="UP000253529"/>
    </source>
</evidence>
<dbReference type="Pfam" id="PF12399">
    <property type="entry name" value="BCA_ABC_TP_C"/>
    <property type="match status" value="1"/>
</dbReference>
<dbReference type="InterPro" id="IPR032823">
    <property type="entry name" value="BCA_ABC_TP_C"/>
</dbReference>
<organism evidence="5 6">
    <name type="scientific">Roseiarcus fermentans</name>
    <dbReference type="NCBI Taxonomy" id="1473586"/>
    <lineage>
        <taxon>Bacteria</taxon>
        <taxon>Pseudomonadati</taxon>
        <taxon>Pseudomonadota</taxon>
        <taxon>Alphaproteobacteria</taxon>
        <taxon>Hyphomicrobiales</taxon>
        <taxon>Roseiarcaceae</taxon>
        <taxon>Roseiarcus</taxon>
    </lineage>
</organism>
<dbReference type="PANTHER" id="PTHR45772">
    <property type="entry name" value="CONSERVED COMPONENT OF ABC TRANSPORTER FOR NATURAL AMINO ACIDS-RELATED"/>
    <property type="match status" value="1"/>
</dbReference>
<protein>
    <submittedName>
        <fullName evidence="5">Amino acid/amide ABC transporter ATP-binding protein 1 (HAAT family)</fullName>
    </submittedName>
</protein>
<gene>
    <name evidence="5" type="ORF">DFR50_12093</name>
</gene>
<dbReference type="InterPro" id="IPR027417">
    <property type="entry name" value="P-loop_NTPase"/>
</dbReference>
<dbReference type="Gene3D" id="3.40.50.300">
    <property type="entry name" value="P-loop containing nucleotide triphosphate hydrolases"/>
    <property type="match status" value="1"/>
</dbReference>
<dbReference type="InterPro" id="IPR003439">
    <property type="entry name" value="ABC_transporter-like_ATP-bd"/>
</dbReference>
<dbReference type="GO" id="GO:0005524">
    <property type="term" value="F:ATP binding"/>
    <property type="evidence" value="ECO:0007669"/>
    <property type="project" value="UniProtKB-KW"/>
</dbReference>
<dbReference type="Pfam" id="PF00005">
    <property type="entry name" value="ABC_tran"/>
    <property type="match status" value="1"/>
</dbReference>
<keyword evidence="6" id="KW-1185">Reference proteome</keyword>
<evidence type="ECO:0000256" key="3">
    <source>
        <dbReference type="ARBA" id="ARBA00022840"/>
    </source>
</evidence>
<proteinExistence type="predicted"/>
<reference evidence="5 6" key="1">
    <citation type="submission" date="2018-06" db="EMBL/GenBank/DDBJ databases">
        <title>Genomic Encyclopedia of Type Strains, Phase IV (KMG-IV): sequencing the most valuable type-strain genomes for metagenomic binning, comparative biology and taxonomic classification.</title>
        <authorList>
            <person name="Goeker M."/>
        </authorList>
    </citation>
    <scope>NUCLEOTIDE SEQUENCE [LARGE SCALE GENOMIC DNA]</scope>
    <source>
        <strain evidence="5 6">DSM 24875</strain>
    </source>
</reference>
<dbReference type="Proteomes" id="UP000253529">
    <property type="component" value="Unassembled WGS sequence"/>
</dbReference>
<dbReference type="AlphaFoldDB" id="A0A366F5H5"/>
<evidence type="ECO:0000313" key="5">
    <source>
        <dbReference type="EMBL" id="RBP09893.1"/>
    </source>
</evidence>
<dbReference type="GO" id="GO:0005886">
    <property type="term" value="C:plasma membrane"/>
    <property type="evidence" value="ECO:0007669"/>
    <property type="project" value="TreeGrafter"/>
</dbReference>
<dbReference type="PROSITE" id="PS50893">
    <property type="entry name" value="ABC_TRANSPORTER_2"/>
    <property type="match status" value="1"/>
</dbReference>
<keyword evidence="3 5" id="KW-0067">ATP-binding</keyword>
<dbReference type="PANTHER" id="PTHR45772:SF4">
    <property type="entry name" value="ABC TRANSPORTER ATP-BINDING PROTEIN"/>
    <property type="match status" value="1"/>
</dbReference>
<accession>A0A366F5H5</accession>
<name>A0A366F5H5_9HYPH</name>
<dbReference type="CDD" id="cd03219">
    <property type="entry name" value="ABC_Mj1267_LivG_branched"/>
    <property type="match status" value="1"/>
</dbReference>
<dbReference type="InterPro" id="IPR051120">
    <property type="entry name" value="ABC_AA/LPS_Transport"/>
</dbReference>
<dbReference type="InterPro" id="IPR003593">
    <property type="entry name" value="AAA+_ATPase"/>
</dbReference>
<evidence type="ECO:0000259" key="4">
    <source>
        <dbReference type="PROSITE" id="PS50893"/>
    </source>
</evidence>
<dbReference type="EMBL" id="QNRK01000020">
    <property type="protein sequence ID" value="RBP09893.1"/>
    <property type="molecule type" value="Genomic_DNA"/>
</dbReference>